<dbReference type="InterPro" id="IPR006977">
    <property type="entry name" value="Yip1_dom"/>
</dbReference>
<feature type="transmembrane region" description="Helical" evidence="5">
    <location>
        <begin position="232"/>
        <end position="249"/>
    </location>
</feature>
<comment type="subcellular location">
    <subcellularLocation>
        <location evidence="1">Membrane</location>
        <topology evidence="1">Multi-pass membrane protein</topology>
    </subcellularLocation>
</comment>
<gene>
    <name evidence="7" type="ORF">DJ69_02020</name>
</gene>
<feature type="transmembrane region" description="Helical" evidence="5">
    <location>
        <begin position="149"/>
        <end position="175"/>
    </location>
</feature>
<dbReference type="RefSeq" id="WP_099254082.1">
    <property type="nucleotide sequence ID" value="NZ_NHOA01000012.1"/>
</dbReference>
<accession>A0A2G1WMR2</accession>
<evidence type="ECO:0000256" key="2">
    <source>
        <dbReference type="ARBA" id="ARBA00022692"/>
    </source>
</evidence>
<comment type="caution">
    <text evidence="7">The sequence shown here is derived from an EMBL/GenBank/DDBJ whole genome shotgun (WGS) entry which is preliminary data.</text>
</comment>
<dbReference type="AlphaFoldDB" id="A0A2G1WMR2"/>
<dbReference type="OrthoDB" id="116519at2157"/>
<evidence type="ECO:0000256" key="3">
    <source>
        <dbReference type="ARBA" id="ARBA00022989"/>
    </source>
</evidence>
<evidence type="ECO:0000313" key="7">
    <source>
        <dbReference type="EMBL" id="PHQ40257.1"/>
    </source>
</evidence>
<evidence type="ECO:0000256" key="4">
    <source>
        <dbReference type="ARBA" id="ARBA00023136"/>
    </source>
</evidence>
<proteinExistence type="predicted"/>
<feature type="domain" description="Yip1" evidence="6">
    <location>
        <begin position="16"/>
        <end position="248"/>
    </location>
</feature>
<dbReference type="GO" id="GO:0016020">
    <property type="term" value="C:membrane"/>
    <property type="evidence" value="ECO:0007669"/>
    <property type="project" value="UniProtKB-SubCell"/>
</dbReference>
<dbReference type="EMBL" id="NHOA01000012">
    <property type="protein sequence ID" value="PHQ40257.1"/>
    <property type="molecule type" value="Genomic_DNA"/>
</dbReference>
<evidence type="ECO:0000313" key="8">
    <source>
        <dbReference type="Proteomes" id="UP000222824"/>
    </source>
</evidence>
<protein>
    <submittedName>
        <fullName evidence="7">YIP1 family protein</fullName>
    </submittedName>
</protein>
<sequence>MPSPLAPLSGVVGSLLDRSRAGFRRLKPGGKALAVGVVVVVTVATAVGVVALGAAFDATIDREVTVDNPDRPPESTCETFGEDDESSVFAEQCDQPERIDVNVGEELQRATGGYVGYALIGVPIWWAVFALVLHGGARLAGGAGSIGDSFVIAAWAIAAEVARLAAGLAAIWYALASASVDGTTVEAIANELVAAISAMEGPLLVASAAVVAVQWVVVVGGLEAYHDLDRGVAGTVAGALALCGLLLAMV</sequence>
<name>A0A2G1WMR2_9EURY</name>
<keyword evidence="8" id="KW-1185">Reference proteome</keyword>
<reference evidence="7 8" key="1">
    <citation type="journal article" date="2014" name="Front. Microbiol.">
        <title>Population and genomic analysis of the genus Halorubrum.</title>
        <authorList>
            <person name="Fullmer M.S."/>
            <person name="Soucy S.M."/>
            <person name="Swithers K.S."/>
            <person name="Makkay A.M."/>
            <person name="Wheeler R."/>
            <person name="Ventosa A."/>
            <person name="Gogarten J.P."/>
            <person name="Papke R.T."/>
        </authorList>
    </citation>
    <scope>NUCLEOTIDE SEQUENCE [LARGE SCALE GENOMIC DNA]</scope>
    <source>
        <strain evidence="7 8">C49</strain>
    </source>
</reference>
<organism evidence="7 8">
    <name type="scientific">Halorubrum persicum</name>
    <dbReference type="NCBI Taxonomy" id="1383844"/>
    <lineage>
        <taxon>Archaea</taxon>
        <taxon>Methanobacteriati</taxon>
        <taxon>Methanobacteriota</taxon>
        <taxon>Stenosarchaea group</taxon>
        <taxon>Halobacteria</taxon>
        <taxon>Halobacteriales</taxon>
        <taxon>Haloferacaceae</taxon>
        <taxon>Halorubrum</taxon>
    </lineage>
</organism>
<evidence type="ECO:0000256" key="1">
    <source>
        <dbReference type="ARBA" id="ARBA00004141"/>
    </source>
</evidence>
<dbReference type="Proteomes" id="UP000222824">
    <property type="component" value="Unassembled WGS sequence"/>
</dbReference>
<keyword evidence="3 5" id="KW-1133">Transmembrane helix</keyword>
<feature type="transmembrane region" description="Helical" evidence="5">
    <location>
        <begin position="114"/>
        <end position="137"/>
    </location>
</feature>
<feature type="transmembrane region" description="Helical" evidence="5">
    <location>
        <begin position="203"/>
        <end position="225"/>
    </location>
</feature>
<keyword evidence="2 5" id="KW-0812">Transmembrane</keyword>
<dbReference type="Pfam" id="PF04893">
    <property type="entry name" value="Yip1"/>
    <property type="match status" value="1"/>
</dbReference>
<keyword evidence="4 5" id="KW-0472">Membrane</keyword>
<evidence type="ECO:0000259" key="6">
    <source>
        <dbReference type="Pfam" id="PF04893"/>
    </source>
</evidence>
<evidence type="ECO:0000256" key="5">
    <source>
        <dbReference type="SAM" id="Phobius"/>
    </source>
</evidence>
<feature type="transmembrane region" description="Helical" evidence="5">
    <location>
        <begin position="32"/>
        <end position="56"/>
    </location>
</feature>